<evidence type="ECO:0000313" key="3">
    <source>
        <dbReference type="EMBL" id="KGE73411.1"/>
    </source>
</evidence>
<name>A0A098R0X3_9SPIO</name>
<dbReference type="Proteomes" id="UP000029692">
    <property type="component" value="Unassembled WGS sequence"/>
</dbReference>
<keyword evidence="1" id="KW-1133">Transmembrane helix</keyword>
<dbReference type="SUPFAM" id="SSF116726">
    <property type="entry name" value="TrkA C-terminal domain-like"/>
    <property type="match status" value="1"/>
</dbReference>
<dbReference type="GO" id="GO:0006813">
    <property type="term" value="P:potassium ion transport"/>
    <property type="evidence" value="ECO:0007669"/>
    <property type="project" value="InterPro"/>
</dbReference>
<dbReference type="GO" id="GO:0008324">
    <property type="term" value="F:monoatomic cation transmembrane transporter activity"/>
    <property type="evidence" value="ECO:0007669"/>
    <property type="project" value="InterPro"/>
</dbReference>
<dbReference type="AlphaFoldDB" id="A0A098R0X3"/>
<dbReference type="STRING" id="1480694.DC28_03860"/>
<organism evidence="3 4">
    <name type="scientific">Spirochaeta lutea</name>
    <dbReference type="NCBI Taxonomy" id="1480694"/>
    <lineage>
        <taxon>Bacteria</taxon>
        <taxon>Pseudomonadati</taxon>
        <taxon>Spirochaetota</taxon>
        <taxon>Spirochaetia</taxon>
        <taxon>Spirochaetales</taxon>
        <taxon>Spirochaetaceae</taxon>
        <taxon>Spirochaeta</taxon>
    </lineage>
</organism>
<keyword evidence="1" id="KW-0472">Membrane</keyword>
<keyword evidence="4" id="KW-1185">Reference proteome</keyword>
<dbReference type="eggNOG" id="COG0569">
    <property type="taxonomic scope" value="Bacteria"/>
</dbReference>
<feature type="transmembrane region" description="Helical" evidence="1">
    <location>
        <begin position="6"/>
        <end position="27"/>
    </location>
</feature>
<accession>A0A098R0X3</accession>
<dbReference type="Gene3D" id="3.30.70.1450">
    <property type="entry name" value="Regulator of K+ conductance, C-terminal domain"/>
    <property type="match status" value="1"/>
</dbReference>
<dbReference type="EMBL" id="JNUP01000029">
    <property type="protein sequence ID" value="KGE73411.1"/>
    <property type="molecule type" value="Genomic_DNA"/>
</dbReference>
<keyword evidence="1" id="KW-0812">Transmembrane</keyword>
<reference evidence="3 4" key="1">
    <citation type="submission" date="2014-05" db="EMBL/GenBank/DDBJ databases">
        <title>De novo Genome Sequence of Spirocheata sp.</title>
        <authorList>
            <person name="Shivani Y."/>
            <person name="Subhash Y."/>
            <person name="Tushar L."/>
            <person name="Sasikala C."/>
            <person name="Ramana C.V."/>
        </authorList>
    </citation>
    <scope>NUCLEOTIDE SEQUENCE [LARGE SCALE GENOMIC DNA]</scope>
    <source>
        <strain evidence="3 4">JC230</strain>
    </source>
</reference>
<protein>
    <submittedName>
        <fullName evidence="3">Potassium transporter TrkA</fullName>
    </submittedName>
</protein>
<gene>
    <name evidence="3" type="ORF">DC28_03860</name>
</gene>
<feature type="domain" description="RCK C-terminal" evidence="2">
    <location>
        <begin position="141"/>
        <end position="227"/>
    </location>
</feature>
<dbReference type="PROSITE" id="PS51202">
    <property type="entry name" value="RCK_C"/>
    <property type="match status" value="1"/>
</dbReference>
<dbReference type="Pfam" id="PF02080">
    <property type="entry name" value="TrkA_C"/>
    <property type="match status" value="1"/>
</dbReference>
<sequence length="268" mass="29914">MASIVSFFVIILVSLLVVRVAAIMLKLTGMSDDIAKFQARSAFTTTGFTSRETESIVNHPVRRKIILNLMLLGNVGLVSFMSSLIITFVQPSTDTDLLLRVAIIVGGLLVLYLISRSRLLDRVLSRIIERFLRRFTRVYAKDYDSLLFLSGEFEIVKLPVREGNWLAGRTVAELQLSDEGVLIIGVQRGDGYYVGVPRGSTSIYEGDEVILYGREEVIRGLSDRPVGEAGDTQHLQAVEVQRVFEGKPKQKQDKSRSLFGRVFSRGRG</sequence>
<dbReference type="InterPro" id="IPR006037">
    <property type="entry name" value="RCK_C"/>
</dbReference>
<comment type="caution">
    <text evidence="3">The sequence shown here is derived from an EMBL/GenBank/DDBJ whole genome shotgun (WGS) entry which is preliminary data.</text>
</comment>
<feature type="transmembrane region" description="Helical" evidence="1">
    <location>
        <begin position="97"/>
        <end position="114"/>
    </location>
</feature>
<proteinExistence type="predicted"/>
<dbReference type="InterPro" id="IPR036721">
    <property type="entry name" value="RCK_C_sf"/>
</dbReference>
<evidence type="ECO:0000259" key="2">
    <source>
        <dbReference type="PROSITE" id="PS51202"/>
    </source>
</evidence>
<evidence type="ECO:0000256" key="1">
    <source>
        <dbReference type="SAM" id="Phobius"/>
    </source>
</evidence>
<evidence type="ECO:0000313" key="4">
    <source>
        <dbReference type="Proteomes" id="UP000029692"/>
    </source>
</evidence>
<feature type="transmembrane region" description="Helical" evidence="1">
    <location>
        <begin position="65"/>
        <end position="91"/>
    </location>
</feature>
<dbReference type="RefSeq" id="WP_037546102.1">
    <property type="nucleotide sequence ID" value="NZ_JNUP01000029.1"/>
</dbReference>
<dbReference type="OrthoDB" id="369355at2"/>